<dbReference type="PANTHER" id="PTHR34413">
    <property type="entry name" value="PROPHAGE TAIL FIBER ASSEMBLY PROTEIN HOMOLOG TFAE-RELATED-RELATED"/>
    <property type="match status" value="1"/>
</dbReference>
<evidence type="ECO:0000313" key="4">
    <source>
        <dbReference type="EMBL" id="RHI25400.1"/>
    </source>
</evidence>
<dbReference type="InterPro" id="IPR046453">
    <property type="entry name" value="GpA_ATPase"/>
</dbReference>
<dbReference type="Proteomes" id="UP000285865">
    <property type="component" value="Unassembled WGS sequence"/>
</dbReference>
<dbReference type="InterPro" id="IPR051220">
    <property type="entry name" value="TFA_Chaperone"/>
</dbReference>
<dbReference type="Pfam" id="PF20454">
    <property type="entry name" value="GpA_nuclease"/>
    <property type="match status" value="1"/>
</dbReference>
<proteinExistence type="inferred from homology"/>
<dbReference type="GO" id="GO:0005524">
    <property type="term" value="F:ATP binding"/>
    <property type="evidence" value="ECO:0007669"/>
    <property type="project" value="InterPro"/>
</dbReference>
<evidence type="ECO:0000259" key="2">
    <source>
        <dbReference type="Pfam" id="PF05876"/>
    </source>
</evidence>
<evidence type="ECO:0000256" key="1">
    <source>
        <dbReference type="SAM" id="MobiDB-lite"/>
    </source>
</evidence>
<name>A0A414ZQ90_9FIRM</name>
<dbReference type="Gene3D" id="3.40.50.300">
    <property type="entry name" value="P-loop containing nucleotide triphosphate hydrolases"/>
    <property type="match status" value="1"/>
</dbReference>
<organism evidence="4 5">
    <name type="scientific">Agathobacter rectalis</name>
    <dbReference type="NCBI Taxonomy" id="39491"/>
    <lineage>
        <taxon>Bacteria</taxon>
        <taxon>Bacillati</taxon>
        <taxon>Bacillota</taxon>
        <taxon>Clostridia</taxon>
        <taxon>Lachnospirales</taxon>
        <taxon>Lachnospiraceae</taxon>
        <taxon>Agathobacter</taxon>
    </lineage>
</organism>
<dbReference type="RefSeq" id="WP_118257004.1">
    <property type="nucleotide sequence ID" value="NZ_QRKN01000001.1"/>
</dbReference>
<dbReference type="InterPro" id="IPR027417">
    <property type="entry name" value="P-loop_NTPase"/>
</dbReference>
<dbReference type="GO" id="GO:0016887">
    <property type="term" value="F:ATP hydrolysis activity"/>
    <property type="evidence" value="ECO:0007669"/>
    <property type="project" value="InterPro"/>
</dbReference>
<gene>
    <name evidence="4" type="ORF">DW172_01530</name>
</gene>
<dbReference type="InterPro" id="IPR046454">
    <property type="entry name" value="GpA_endonuclease"/>
</dbReference>
<sequence>MKRETIDLFNRIFKVLEPPPDLTLSQWADRYRRLSSESGSKGGKWNTEKAPWQREIMDAITDISVEKVVVMSAAQMGKTDAFLLNTIGYYMHYDPCTILCMQPTLSLAETMSKDRLMPMVRDTPALRDKINEKSRTAGNTIFKKAFPGGRITMSGANSPTELRSRPIRILLADEIDAYPPTAGAEGDPLILAGKRLTTYWNRKEVDTSTPTIKGASRIEMEYEHSTMEEWNVPCPSCGELQPLEWSNLIYKVDADGEIESTTYVCAKCGVVHTEVEWKEHFNEGRYVAKYPNRKVRGFHFNSLASTFFGWDKIVKGFIEADQALKKGNIELMKSWVNTELGQTWEEQGEKASKDDLLKRRERYRCEVPDEVIAITAGIDTQDDRFEVEVVGWGVEHESYGIIYKRIYGDLKQSEVWKNLDDFLKQTFKKADGTAMRISCACMDSGGHFTNKVYRFCKARTARKIFAIKGGNEGTARPYISKPTKNNREQAYLFTLGVDTGKSLLLQRLQIEEEGPGYCHFPKDENEYIRGYDEDYFKGLTAEKQVLKYKKGRPYFVWELTGETKRNEPLDCRNYAQAAIEITGLTLKEPPKKKTEVQVTRKQTRRRGNRSGGIA</sequence>
<dbReference type="InterPro" id="IPR008866">
    <property type="entry name" value="Phage_lambda_GpA-like"/>
</dbReference>
<accession>A0A414ZQ90</accession>
<evidence type="ECO:0000313" key="5">
    <source>
        <dbReference type="Proteomes" id="UP000285865"/>
    </source>
</evidence>
<dbReference type="PANTHER" id="PTHR34413:SF2">
    <property type="entry name" value="PROPHAGE TAIL FIBER ASSEMBLY PROTEIN HOMOLOG TFAE-RELATED"/>
    <property type="match status" value="1"/>
</dbReference>
<dbReference type="HAMAP" id="MF_04144">
    <property type="entry name" value="TERL_LAMBDA"/>
    <property type="match status" value="1"/>
</dbReference>
<comment type="caution">
    <text evidence="4">The sequence shown here is derived from an EMBL/GenBank/DDBJ whole genome shotgun (WGS) entry which is preliminary data.</text>
</comment>
<feature type="domain" description="Terminase large subunit GpA endonuclease" evidence="3">
    <location>
        <begin position="296"/>
        <end position="585"/>
    </location>
</feature>
<feature type="region of interest" description="Disordered" evidence="1">
    <location>
        <begin position="590"/>
        <end position="614"/>
    </location>
</feature>
<evidence type="ECO:0000259" key="3">
    <source>
        <dbReference type="Pfam" id="PF20454"/>
    </source>
</evidence>
<protein>
    <submittedName>
        <fullName evidence="4">Phage terminase large subunit family protein</fullName>
    </submittedName>
</protein>
<dbReference type="AlphaFoldDB" id="A0A414ZQ90"/>
<feature type="domain" description="Phage terminase large subunit GpA ATPase" evidence="2">
    <location>
        <begin position="41"/>
        <end position="285"/>
    </location>
</feature>
<dbReference type="EMBL" id="QRKN01000001">
    <property type="protein sequence ID" value="RHI25400.1"/>
    <property type="molecule type" value="Genomic_DNA"/>
</dbReference>
<dbReference type="Pfam" id="PF05876">
    <property type="entry name" value="GpA_ATPase"/>
    <property type="match status" value="1"/>
</dbReference>
<dbReference type="GO" id="GO:0004519">
    <property type="term" value="F:endonuclease activity"/>
    <property type="evidence" value="ECO:0007669"/>
    <property type="project" value="InterPro"/>
</dbReference>
<reference evidence="4 5" key="1">
    <citation type="submission" date="2018-08" db="EMBL/GenBank/DDBJ databases">
        <title>A genome reference for cultivated species of the human gut microbiota.</title>
        <authorList>
            <person name="Zou Y."/>
            <person name="Xue W."/>
            <person name="Luo G."/>
        </authorList>
    </citation>
    <scope>NUCLEOTIDE SEQUENCE [LARGE SCALE GENOMIC DNA]</scope>
    <source>
        <strain evidence="4 5">AM16-11</strain>
    </source>
</reference>